<dbReference type="PANTHER" id="PTHR42929">
    <property type="entry name" value="INNER MEMBRANE ABC TRANSPORTER PERMEASE PROTEIN YDCU-RELATED-RELATED"/>
    <property type="match status" value="1"/>
</dbReference>
<dbReference type="RefSeq" id="WP_379026638.1">
    <property type="nucleotide sequence ID" value="NZ_JBHUGY010000071.1"/>
</dbReference>
<name>A0ABW4WRC1_9HYPH</name>
<keyword evidence="4" id="KW-1003">Cell membrane</keyword>
<evidence type="ECO:0000256" key="2">
    <source>
        <dbReference type="ARBA" id="ARBA00007069"/>
    </source>
</evidence>
<evidence type="ECO:0000256" key="3">
    <source>
        <dbReference type="ARBA" id="ARBA00022448"/>
    </source>
</evidence>
<evidence type="ECO:0000313" key="10">
    <source>
        <dbReference type="EMBL" id="MFD2058137.1"/>
    </source>
</evidence>
<dbReference type="Gene3D" id="1.10.3720.10">
    <property type="entry name" value="MetI-like"/>
    <property type="match status" value="1"/>
</dbReference>
<dbReference type="Proteomes" id="UP001597349">
    <property type="component" value="Unassembled WGS sequence"/>
</dbReference>
<comment type="subcellular location">
    <subcellularLocation>
        <location evidence="1 8">Cell membrane</location>
        <topology evidence="1 8">Multi-pass membrane protein</topology>
    </subcellularLocation>
</comment>
<keyword evidence="11" id="KW-1185">Reference proteome</keyword>
<evidence type="ECO:0000313" key="11">
    <source>
        <dbReference type="Proteomes" id="UP001597349"/>
    </source>
</evidence>
<evidence type="ECO:0000256" key="5">
    <source>
        <dbReference type="ARBA" id="ARBA00022692"/>
    </source>
</evidence>
<feature type="transmembrane region" description="Helical" evidence="8">
    <location>
        <begin position="87"/>
        <end position="111"/>
    </location>
</feature>
<dbReference type="EMBL" id="JBHUGY010000071">
    <property type="protein sequence ID" value="MFD2058137.1"/>
    <property type="molecule type" value="Genomic_DNA"/>
</dbReference>
<dbReference type="PANTHER" id="PTHR42929:SF1">
    <property type="entry name" value="INNER MEMBRANE ABC TRANSPORTER PERMEASE PROTEIN YDCU-RELATED"/>
    <property type="match status" value="1"/>
</dbReference>
<dbReference type="PROSITE" id="PS50928">
    <property type="entry name" value="ABC_TM1"/>
    <property type="match status" value="1"/>
</dbReference>
<feature type="transmembrane region" description="Helical" evidence="8">
    <location>
        <begin position="20"/>
        <end position="47"/>
    </location>
</feature>
<reference evidence="11" key="1">
    <citation type="journal article" date="2019" name="Int. J. Syst. Evol. Microbiol.">
        <title>The Global Catalogue of Microorganisms (GCM) 10K type strain sequencing project: providing services to taxonomists for standard genome sequencing and annotation.</title>
        <authorList>
            <consortium name="The Broad Institute Genomics Platform"/>
            <consortium name="The Broad Institute Genome Sequencing Center for Infectious Disease"/>
            <person name="Wu L."/>
            <person name="Ma J."/>
        </authorList>
    </citation>
    <scope>NUCLEOTIDE SEQUENCE [LARGE SCALE GENOMIC DNA]</scope>
    <source>
        <strain evidence="11">CGMCC 1.16226</strain>
    </source>
</reference>
<keyword evidence="3 8" id="KW-0813">Transport</keyword>
<feature type="transmembrane region" description="Helical" evidence="8">
    <location>
        <begin position="123"/>
        <end position="147"/>
    </location>
</feature>
<comment type="caution">
    <text evidence="10">The sequence shown here is derived from an EMBL/GenBank/DDBJ whole genome shotgun (WGS) entry which is preliminary data.</text>
</comment>
<evidence type="ECO:0000256" key="1">
    <source>
        <dbReference type="ARBA" id="ARBA00004651"/>
    </source>
</evidence>
<keyword evidence="7 8" id="KW-0472">Membrane</keyword>
<dbReference type="InterPro" id="IPR000515">
    <property type="entry name" value="MetI-like"/>
</dbReference>
<keyword evidence="6 8" id="KW-1133">Transmembrane helix</keyword>
<feature type="transmembrane region" description="Helical" evidence="8">
    <location>
        <begin position="229"/>
        <end position="253"/>
    </location>
</feature>
<evidence type="ECO:0000256" key="4">
    <source>
        <dbReference type="ARBA" id="ARBA00022475"/>
    </source>
</evidence>
<sequence length="306" mass="33794">MATAEEIAKAAERRDVRDRWLLSAPALLVILLAATGPLLIVLVYSFLTPGAYGDVKWQFSPDAWVSVFMERDIFDDTLSLAAAHVTIFWRSIKLAVVTTLATLALGFPTAYFMATRSEKTRDLWLFLITIPFWTNLLIRTFAVLQIIRNEGIVNTVLLKLGIISAPIQILFTDTAILIGMAYVYLPLMVLPIYASMEKLDFRLVEAGYDLYATRFKVLRKIIFPLVKPGVIAGSILVFIPALGAYVTPVVLGGGKNMMLSNLIELQFGQGRNWPLGSALSITVMVIVMLALLAYVRNAGKSGVRHG</sequence>
<evidence type="ECO:0000259" key="9">
    <source>
        <dbReference type="PROSITE" id="PS50928"/>
    </source>
</evidence>
<dbReference type="CDD" id="cd06261">
    <property type="entry name" value="TM_PBP2"/>
    <property type="match status" value="1"/>
</dbReference>
<dbReference type="Pfam" id="PF00528">
    <property type="entry name" value="BPD_transp_1"/>
    <property type="match status" value="1"/>
</dbReference>
<keyword evidence="5 8" id="KW-0812">Transmembrane</keyword>
<gene>
    <name evidence="10" type="ORF">ACFSQT_35175</name>
</gene>
<proteinExistence type="inferred from homology"/>
<feature type="transmembrane region" description="Helical" evidence="8">
    <location>
        <begin position="167"/>
        <end position="193"/>
    </location>
</feature>
<dbReference type="InterPro" id="IPR035906">
    <property type="entry name" value="MetI-like_sf"/>
</dbReference>
<dbReference type="SUPFAM" id="SSF161098">
    <property type="entry name" value="MetI-like"/>
    <property type="match status" value="1"/>
</dbReference>
<evidence type="ECO:0000256" key="8">
    <source>
        <dbReference type="RuleBase" id="RU363032"/>
    </source>
</evidence>
<comment type="similarity">
    <text evidence="2">Belongs to the binding-protein-dependent transport system permease family. CysTW subfamily.</text>
</comment>
<accession>A0ABW4WRC1</accession>
<evidence type="ECO:0000256" key="6">
    <source>
        <dbReference type="ARBA" id="ARBA00022989"/>
    </source>
</evidence>
<feature type="domain" description="ABC transmembrane type-1" evidence="9">
    <location>
        <begin position="88"/>
        <end position="294"/>
    </location>
</feature>
<feature type="transmembrane region" description="Helical" evidence="8">
    <location>
        <begin position="273"/>
        <end position="295"/>
    </location>
</feature>
<protein>
    <submittedName>
        <fullName evidence="10">ABC transporter permease</fullName>
    </submittedName>
</protein>
<organism evidence="10 11">
    <name type="scientific">Mesorhizobium calcicola</name>
    <dbReference type="NCBI Taxonomy" id="1300310"/>
    <lineage>
        <taxon>Bacteria</taxon>
        <taxon>Pseudomonadati</taxon>
        <taxon>Pseudomonadota</taxon>
        <taxon>Alphaproteobacteria</taxon>
        <taxon>Hyphomicrobiales</taxon>
        <taxon>Phyllobacteriaceae</taxon>
        <taxon>Mesorhizobium</taxon>
    </lineage>
</organism>
<evidence type="ECO:0000256" key="7">
    <source>
        <dbReference type="ARBA" id="ARBA00023136"/>
    </source>
</evidence>